<dbReference type="Gene3D" id="3.40.50.150">
    <property type="entry name" value="Vaccinia Virus protein VP39"/>
    <property type="match status" value="1"/>
</dbReference>
<keyword evidence="2" id="KW-0489">Methyltransferase</keyword>
<reference evidence="3" key="1">
    <citation type="journal article" date="2015" name="MBio">
        <title>Genome-Resolved Metagenomic Analysis Reveals Roles for Candidate Phyla and Other Microbial Community Members in Biogeochemical Transformations in Oil Reservoirs.</title>
        <authorList>
            <person name="Hu P."/>
            <person name="Tom L."/>
            <person name="Singh A."/>
            <person name="Thomas B.C."/>
            <person name="Baker B.J."/>
            <person name="Piceno Y.M."/>
            <person name="Andersen G.L."/>
            <person name="Banfield J.F."/>
        </authorList>
    </citation>
    <scope>NUCLEOTIDE SEQUENCE [LARGE SCALE GENOMIC DNA]</scope>
</reference>
<name>A0A124G471_9EURY</name>
<evidence type="ECO:0000259" key="1">
    <source>
        <dbReference type="Pfam" id="PF05050"/>
    </source>
</evidence>
<dbReference type="Pfam" id="PF05050">
    <property type="entry name" value="Methyltransf_21"/>
    <property type="match status" value="1"/>
</dbReference>
<gene>
    <name evidence="2" type="ORF">XE10_1871</name>
</gene>
<dbReference type="SUPFAM" id="SSF53335">
    <property type="entry name" value="S-adenosyl-L-methionine-dependent methyltransferases"/>
    <property type="match status" value="1"/>
</dbReference>
<dbReference type="InterPro" id="IPR052514">
    <property type="entry name" value="SAM-dependent_MTase"/>
</dbReference>
<organism evidence="2 3">
    <name type="scientific">Methanoculleus marisnigri</name>
    <dbReference type="NCBI Taxonomy" id="2198"/>
    <lineage>
        <taxon>Archaea</taxon>
        <taxon>Methanobacteriati</taxon>
        <taxon>Methanobacteriota</taxon>
        <taxon>Stenosarchaea group</taxon>
        <taxon>Methanomicrobia</taxon>
        <taxon>Methanomicrobiales</taxon>
        <taxon>Methanomicrobiaceae</taxon>
        <taxon>Methanoculleus</taxon>
    </lineage>
</organism>
<evidence type="ECO:0000313" key="2">
    <source>
        <dbReference type="EMBL" id="KUK99191.1"/>
    </source>
</evidence>
<dbReference type="GO" id="GO:0032259">
    <property type="term" value="P:methylation"/>
    <property type="evidence" value="ECO:0007669"/>
    <property type="project" value="UniProtKB-KW"/>
</dbReference>
<evidence type="ECO:0000313" key="3">
    <source>
        <dbReference type="Proteomes" id="UP000054598"/>
    </source>
</evidence>
<accession>A0A124G471</accession>
<feature type="domain" description="Methyltransferase FkbM" evidence="1">
    <location>
        <begin position="56"/>
        <end position="189"/>
    </location>
</feature>
<comment type="caution">
    <text evidence="2">The sequence shown here is derived from an EMBL/GenBank/DDBJ whole genome shotgun (WGS) entry which is preliminary data.</text>
</comment>
<dbReference type="PANTHER" id="PTHR34203">
    <property type="entry name" value="METHYLTRANSFERASE, FKBM FAMILY PROTEIN"/>
    <property type="match status" value="1"/>
</dbReference>
<dbReference type="NCBIfam" id="TIGR01444">
    <property type="entry name" value="fkbM_fam"/>
    <property type="match status" value="1"/>
</dbReference>
<dbReference type="InterPro" id="IPR029063">
    <property type="entry name" value="SAM-dependent_MTases_sf"/>
</dbReference>
<dbReference type="InterPro" id="IPR006342">
    <property type="entry name" value="FkbM_mtfrase"/>
</dbReference>
<dbReference type="GO" id="GO:0008168">
    <property type="term" value="F:methyltransferase activity"/>
    <property type="evidence" value="ECO:0007669"/>
    <property type="project" value="UniProtKB-KW"/>
</dbReference>
<keyword evidence="2" id="KW-0808">Transferase</keyword>
<feature type="non-terminal residue" evidence="2">
    <location>
        <position position="195"/>
    </location>
</feature>
<proteinExistence type="predicted"/>
<dbReference type="Proteomes" id="UP000054598">
    <property type="component" value="Unassembled WGS sequence"/>
</dbReference>
<dbReference type="EMBL" id="LGHE01000273">
    <property type="protein sequence ID" value="KUK99191.1"/>
    <property type="molecule type" value="Genomic_DNA"/>
</dbReference>
<sequence length="195" mass="21097">MFRKHVPVPGGELPCPPPVTTHDGVTFRRMPRGADAVYIIGEYHLDDIRPDDIVLDIGANVGAFCIRAARRSRRVLAVEPVLTEALRDNVGTNGANVTVVGGALGDGGTEQIAWGGETVTVTTHTLGEFTAMAGGCDFLKCDCEGAEWSIRPQDLDGVRRIEMELHMPPIGGPVNRALLDYIGERYDFEIDRTPG</sequence>
<dbReference type="AlphaFoldDB" id="A0A124G471"/>
<protein>
    <submittedName>
        <fullName evidence="2">Methyltransferase FkbM family</fullName>
    </submittedName>
</protein>
<dbReference type="PANTHER" id="PTHR34203:SF15">
    <property type="entry name" value="SLL1173 PROTEIN"/>
    <property type="match status" value="1"/>
</dbReference>